<dbReference type="InterPro" id="IPR006016">
    <property type="entry name" value="UspA"/>
</dbReference>
<evidence type="ECO:0000259" key="2">
    <source>
        <dbReference type="Pfam" id="PF00582"/>
    </source>
</evidence>
<dbReference type="CDD" id="cd00293">
    <property type="entry name" value="USP-like"/>
    <property type="match status" value="1"/>
</dbReference>
<accession>A0ABW0NL30</accession>
<comment type="caution">
    <text evidence="3">The sequence shown here is derived from an EMBL/GenBank/DDBJ whole genome shotgun (WGS) entry which is preliminary data.</text>
</comment>
<dbReference type="RefSeq" id="WP_376852095.1">
    <property type="nucleotide sequence ID" value="NZ_JBHSMF010000010.1"/>
</dbReference>
<dbReference type="SUPFAM" id="SSF52402">
    <property type="entry name" value="Adenine nucleotide alpha hydrolases-like"/>
    <property type="match status" value="1"/>
</dbReference>
<gene>
    <name evidence="3" type="ORF">ACFPOE_20060</name>
</gene>
<dbReference type="PANTHER" id="PTHR31964:SF113">
    <property type="entry name" value="USPA DOMAIN-CONTAINING PROTEIN"/>
    <property type="match status" value="1"/>
</dbReference>
<dbReference type="PRINTS" id="PR01438">
    <property type="entry name" value="UNVRSLSTRESS"/>
</dbReference>
<dbReference type="InterPro" id="IPR006015">
    <property type="entry name" value="Universal_stress_UspA"/>
</dbReference>
<protein>
    <submittedName>
        <fullName evidence="3">Universal stress protein</fullName>
    </submittedName>
</protein>
<dbReference type="InterPro" id="IPR014729">
    <property type="entry name" value="Rossmann-like_a/b/a_fold"/>
</dbReference>
<dbReference type="Proteomes" id="UP001596037">
    <property type="component" value="Unassembled WGS sequence"/>
</dbReference>
<organism evidence="3 4">
    <name type="scientific">Caenimonas terrae</name>
    <dbReference type="NCBI Taxonomy" id="696074"/>
    <lineage>
        <taxon>Bacteria</taxon>
        <taxon>Pseudomonadati</taxon>
        <taxon>Pseudomonadota</taxon>
        <taxon>Betaproteobacteria</taxon>
        <taxon>Burkholderiales</taxon>
        <taxon>Comamonadaceae</taxon>
        <taxon>Caenimonas</taxon>
    </lineage>
</organism>
<sequence>MKVLLPVDGSELSLHEVRFALKLVREGLQASFLLVNVQEPSSLYEIVTWPDPEVRAQGSRAAGEDALQPAVQLLRDAGVECETEVVSGDPAHAVVDLIEEHGCELVIMGSSGAGGLLGALQGSVAQSLLHDSPVPVLLVKPAEEPAAPAG</sequence>
<evidence type="ECO:0000256" key="1">
    <source>
        <dbReference type="ARBA" id="ARBA00008791"/>
    </source>
</evidence>
<dbReference type="EMBL" id="JBHSMF010000010">
    <property type="protein sequence ID" value="MFC5499847.1"/>
    <property type="molecule type" value="Genomic_DNA"/>
</dbReference>
<dbReference type="Gene3D" id="3.40.50.620">
    <property type="entry name" value="HUPs"/>
    <property type="match status" value="1"/>
</dbReference>
<evidence type="ECO:0000313" key="3">
    <source>
        <dbReference type="EMBL" id="MFC5499847.1"/>
    </source>
</evidence>
<proteinExistence type="inferred from homology"/>
<keyword evidence="4" id="KW-1185">Reference proteome</keyword>
<name>A0ABW0NL30_9BURK</name>
<reference evidence="4" key="1">
    <citation type="journal article" date="2019" name="Int. J. Syst. Evol. Microbiol.">
        <title>The Global Catalogue of Microorganisms (GCM) 10K type strain sequencing project: providing services to taxonomists for standard genome sequencing and annotation.</title>
        <authorList>
            <consortium name="The Broad Institute Genomics Platform"/>
            <consortium name="The Broad Institute Genome Sequencing Center for Infectious Disease"/>
            <person name="Wu L."/>
            <person name="Ma J."/>
        </authorList>
    </citation>
    <scope>NUCLEOTIDE SEQUENCE [LARGE SCALE GENOMIC DNA]</scope>
    <source>
        <strain evidence="4">CCUG 57401</strain>
    </source>
</reference>
<dbReference type="Pfam" id="PF00582">
    <property type="entry name" value="Usp"/>
    <property type="match status" value="1"/>
</dbReference>
<comment type="similarity">
    <text evidence="1">Belongs to the universal stress protein A family.</text>
</comment>
<evidence type="ECO:0000313" key="4">
    <source>
        <dbReference type="Proteomes" id="UP001596037"/>
    </source>
</evidence>
<dbReference type="PANTHER" id="PTHR31964">
    <property type="entry name" value="ADENINE NUCLEOTIDE ALPHA HYDROLASES-LIKE SUPERFAMILY PROTEIN"/>
    <property type="match status" value="1"/>
</dbReference>
<feature type="domain" description="UspA" evidence="2">
    <location>
        <begin position="2"/>
        <end position="140"/>
    </location>
</feature>